<dbReference type="AlphaFoldDB" id="X6LBX9"/>
<comment type="caution">
    <text evidence="1">The sequence shown here is derived from an EMBL/GenBank/DDBJ whole genome shotgun (WGS) entry which is preliminary data.</text>
</comment>
<evidence type="ECO:0000313" key="1">
    <source>
        <dbReference type="EMBL" id="ETN98244.1"/>
    </source>
</evidence>
<keyword evidence="2" id="KW-1185">Reference proteome</keyword>
<name>X6LBX9_RETFI</name>
<organism evidence="1 2">
    <name type="scientific">Reticulomyxa filosa</name>
    <dbReference type="NCBI Taxonomy" id="46433"/>
    <lineage>
        <taxon>Eukaryota</taxon>
        <taxon>Sar</taxon>
        <taxon>Rhizaria</taxon>
        <taxon>Retaria</taxon>
        <taxon>Foraminifera</taxon>
        <taxon>Monothalamids</taxon>
        <taxon>Reticulomyxidae</taxon>
        <taxon>Reticulomyxa</taxon>
    </lineage>
</organism>
<feature type="non-terminal residue" evidence="1">
    <location>
        <position position="1"/>
    </location>
</feature>
<proteinExistence type="predicted"/>
<gene>
    <name evidence="1" type="ORF">RFI_39266</name>
</gene>
<dbReference type="EMBL" id="ASPP01047267">
    <property type="protein sequence ID" value="ETN98244.1"/>
    <property type="molecule type" value="Genomic_DNA"/>
</dbReference>
<sequence>YIQQTMQISAMWNHSINFNLIYVALNLCGKDVNLTIQLLFAFEQWKFRDKNEQNYKKKKNEFLKRRCCNHNINLFAMFFSETHKKNATEFAAAVTINDGLPFVEKKIK</sequence>
<reference evidence="1 2" key="1">
    <citation type="journal article" date="2013" name="Curr. Biol.">
        <title>The Genome of the Foraminiferan Reticulomyxa filosa.</title>
        <authorList>
            <person name="Glockner G."/>
            <person name="Hulsmann N."/>
            <person name="Schleicher M."/>
            <person name="Noegel A.A."/>
            <person name="Eichinger L."/>
            <person name="Gallinger C."/>
            <person name="Pawlowski J."/>
            <person name="Sierra R."/>
            <person name="Euteneuer U."/>
            <person name="Pillet L."/>
            <person name="Moustafa A."/>
            <person name="Platzer M."/>
            <person name="Groth M."/>
            <person name="Szafranski K."/>
            <person name="Schliwa M."/>
        </authorList>
    </citation>
    <scope>NUCLEOTIDE SEQUENCE [LARGE SCALE GENOMIC DNA]</scope>
</reference>
<protein>
    <submittedName>
        <fullName evidence="1">Uncharacterized protein</fullName>
    </submittedName>
</protein>
<dbReference type="Proteomes" id="UP000023152">
    <property type="component" value="Unassembled WGS sequence"/>
</dbReference>
<evidence type="ECO:0000313" key="2">
    <source>
        <dbReference type="Proteomes" id="UP000023152"/>
    </source>
</evidence>
<accession>X6LBX9</accession>